<dbReference type="WBParaSite" id="Hba_03122">
    <property type="protein sequence ID" value="Hba_03122"/>
    <property type="gene ID" value="Hba_03122"/>
</dbReference>
<dbReference type="GO" id="GO:0000014">
    <property type="term" value="F:single-stranded DNA endodeoxyribonuclease activity"/>
    <property type="evidence" value="ECO:0007669"/>
    <property type="project" value="TreeGrafter"/>
</dbReference>
<keyword evidence="1" id="KW-1185">Reference proteome</keyword>
<dbReference type="GO" id="GO:0046975">
    <property type="term" value="F:histone H3K36 methyltransferase activity"/>
    <property type="evidence" value="ECO:0007669"/>
    <property type="project" value="TreeGrafter"/>
</dbReference>
<protein>
    <submittedName>
        <fullName evidence="2">Histone-lysine N-methyltransferase SETMAR</fullName>
    </submittedName>
</protein>
<dbReference type="GO" id="GO:0003697">
    <property type="term" value="F:single-stranded DNA binding"/>
    <property type="evidence" value="ECO:0007669"/>
    <property type="project" value="TreeGrafter"/>
</dbReference>
<dbReference type="Proteomes" id="UP000095283">
    <property type="component" value="Unplaced"/>
</dbReference>
<dbReference type="InterPro" id="IPR036397">
    <property type="entry name" value="RNaseH_sf"/>
</dbReference>
<reference evidence="2" key="1">
    <citation type="submission" date="2016-11" db="UniProtKB">
        <authorList>
            <consortium name="WormBaseParasite"/>
        </authorList>
    </citation>
    <scope>IDENTIFICATION</scope>
</reference>
<dbReference type="GO" id="GO:0000793">
    <property type="term" value="C:condensed chromosome"/>
    <property type="evidence" value="ECO:0007669"/>
    <property type="project" value="TreeGrafter"/>
</dbReference>
<dbReference type="Pfam" id="PF01359">
    <property type="entry name" value="Transposase_1"/>
    <property type="match status" value="1"/>
</dbReference>
<dbReference type="GO" id="GO:0015074">
    <property type="term" value="P:DNA integration"/>
    <property type="evidence" value="ECO:0007669"/>
    <property type="project" value="TreeGrafter"/>
</dbReference>
<proteinExistence type="predicted"/>
<dbReference type="PANTHER" id="PTHR46060:SF2">
    <property type="entry name" value="HISTONE-LYSINE N-METHYLTRANSFERASE SETMAR"/>
    <property type="match status" value="1"/>
</dbReference>
<dbReference type="GO" id="GO:0044774">
    <property type="term" value="P:mitotic DNA integrity checkpoint signaling"/>
    <property type="evidence" value="ECO:0007669"/>
    <property type="project" value="TreeGrafter"/>
</dbReference>
<evidence type="ECO:0000313" key="1">
    <source>
        <dbReference type="Proteomes" id="UP000095283"/>
    </source>
</evidence>
<dbReference type="GO" id="GO:0031297">
    <property type="term" value="P:replication fork processing"/>
    <property type="evidence" value="ECO:0007669"/>
    <property type="project" value="TreeGrafter"/>
</dbReference>
<dbReference type="InterPro" id="IPR001888">
    <property type="entry name" value="Transposase_1"/>
</dbReference>
<dbReference type="GO" id="GO:0035861">
    <property type="term" value="C:site of double-strand break"/>
    <property type="evidence" value="ECO:0007669"/>
    <property type="project" value="TreeGrafter"/>
</dbReference>
<organism evidence="1 2">
    <name type="scientific">Heterorhabditis bacteriophora</name>
    <name type="common">Entomopathogenic nematode worm</name>
    <dbReference type="NCBI Taxonomy" id="37862"/>
    <lineage>
        <taxon>Eukaryota</taxon>
        <taxon>Metazoa</taxon>
        <taxon>Ecdysozoa</taxon>
        <taxon>Nematoda</taxon>
        <taxon>Chromadorea</taxon>
        <taxon>Rhabditida</taxon>
        <taxon>Rhabditina</taxon>
        <taxon>Rhabditomorpha</taxon>
        <taxon>Strongyloidea</taxon>
        <taxon>Heterorhabditidae</taxon>
        <taxon>Heterorhabditis</taxon>
    </lineage>
</organism>
<dbReference type="GO" id="GO:0042800">
    <property type="term" value="F:histone H3K4 methyltransferase activity"/>
    <property type="evidence" value="ECO:0007669"/>
    <property type="project" value="TreeGrafter"/>
</dbReference>
<dbReference type="GO" id="GO:0006303">
    <property type="term" value="P:double-strand break repair via nonhomologous end joining"/>
    <property type="evidence" value="ECO:0007669"/>
    <property type="project" value="TreeGrafter"/>
</dbReference>
<sequence>MTTVLWLIRRIIHYNFLNSGETITAEKYCYEIDKIHQELQRLRLILISQKGLHLHHKNAPPHVSKMTMQKLNKLSYETLPYSVYSPDLSSTDYHFFKHLDNFLQDKVFNNQATLHNAFG</sequence>
<name>A0A1I7WDY9_HETBA</name>
<dbReference type="AlphaFoldDB" id="A0A1I7WDY9"/>
<dbReference type="GO" id="GO:0044547">
    <property type="term" value="F:DNA topoisomerase binding"/>
    <property type="evidence" value="ECO:0007669"/>
    <property type="project" value="TreeGrafter"/>
</dbReference>
<evidence type="ECO:0000313" key="2">
    <source>
        <dbReference type="WBParaSite" id="Hba_03122"/>
    </source>
</evidence>
<dbReference type="GO" id="GO:0003690">
    <property type="term" value="F:double-stranded DNA binding"/>
    <property type="evidence" value="ECO:0007669"/>
    <property type="project" value="TreeGrafter"/>
</dbReference>
<dbReference type="Gene3D" id="3.30.420.10">
    <property type="entry name" value="Ribonuclease H-like superfamily/Ribonuclease H"/>
    <property type="match status" value="1"/>
</dbReference>
<dbReference type="InterPro" id="IPR052709">
    <property type="entry name" value="Transposase-MT_Hybrid"/>
</dbReference>
<dbReference type="PANTHER" id="PTHR46060">
    <property type="entry name" value="MARINER MOS1 TRANSPOSASE-LIKE PROTEIN"/>
    <property type="match status" value="1"/>
</dbReference>
<dbReference type="GO" id="GO:0000729">
    <property type="term" value="P:DNA double-strand break processing"/>
    <property type="evidence" value="ECO:0007669"/>
    <property type="project" value="TreeGrafter"/>
</dbReference>
<dbReference type="GO" id="GO:0005634">
    <property type="term" value="C:nucleus"/>
    <property type="evidence" value="ECO:0007669"/>
    <property type="project" value="TreeGrafter"/>
</dbReference>
<accession>A0A1I7WDY9</accession>